<dbReference type="Gene3D" id="3.90.226.10">
    <property type="entry name" value="2-enoyl-CoA Hydratase, Chain A, domain 1"/>
    <property type="match status" value="1"/>
</dbReference>
<evidence type="ECO:0000313" key="3">
    <source>
        <dbReference type="EMBL" id="NMF87172.1"/>
    </source>
</evidence>
<dbReference type="InterPro" id="IPR018376">
    <property type="entry name" value="Enoyl-CoA_hyd/isom_CS"/>
</dbReference>
<dbReference type="InterPro" id="IPR051683">
    <property type="entry name" value="Enoyl-CoA_Hydratase/Isomerase"/>
</dbReference>
<evidence type="ECO:0000313" key="4">
    <source>
        <dbReference type="Proteomes" id="UP000652074"/>
    </source>
</evidence>
<protein>
    <submittedName>
        <fullName evidence="3">Enoyl-CoA hydratase/isomerase family protein</fullName>
    </submittedName>
</protein>
<dbReference type="PANTHER" id="PTHR42964:SF1">
    <property type="entry name" value="POLYKETIDE BIOSYNTHESIS ENOYL-COA HYDRATASE PKSH-RELATED"/>
    <property type="match status" value="1"/>
</dbReference>
<reference evidence="3 4" key="1">
    <citation type="submission" date="2019-12" db="EMBL/GenBank/DDBJ databases">
        <title>Comparative genomics gives insights into the taxonomy of the Azoarcus-Aromatoleum group and reveals separate origins of nif in the plant-associated Azoarcus and non-plant-associated Aromatoleum sub-groups.</title>
        <authorList>
            <person name="Lafos M."/>
            <person name="Maluk M."/>
            <person name="Batista M."/>
            <person name="Junghare M."/>
            <person name="Carmona M."/>
            <person name="Faoro H."/>
            <person name="Cruz L.M."/>
            <person name="Battistoni F."/>
            <person name="De Souza E."/>
            <person name="Pedrosa F."/>
            <person name="Chen W.-M."/>
            <person name="Poole P.S."/>
            <person name="Dixon R.A."/>
            <person name="James E.K."/>
        </authorList>
    </citation>
    <scope>NUCLEOTIDE SEQUENCE [LARGE SCALE GENOMIC DNA]</scope>
    <source>
        <strain evidence="3 4">ToN1</strain>
    </source>
</reference>
<organism evidence="3 4">
    <name type="scientific">Aromatoleum petrolei</name>
    <dbReference type="NCBI Taxonomy" id="76116"/>
    <lineage>
        <taxon>Bacteria</taxon>
        <taxon>Pseudomonadati</taxon>
        <taxon>Pseudomonadota</taxon>
        <taxon>Betaproteobacteria</taxon>
        <taxon>Rhodocyclales</taxon>
        <taxon>Rhodocyclaceae</taxon>
        <taxon>Aromatoleum</taxon>
    </lineage>
</organism>
<dbReference type="InterPro" id="IPR029045">
    <property type="entry name" value="ClpP/crotonase-like_dom_sf"/>
</dbReference>
<dbReference type="Gene3D" id="1.10.12.10">
    <property type="entry name" value="Lyase 2-enoyl-coa Hydratase, Chain A, domain 2"/>
    <property type="match status" value="1"/>
</dbReference>
<dbReference type="RefSeq" id="WP_169204622.1">
    <property type="nucleotide sequence ID" value="NZ_CP059560.1"/>
</dbReference>
<sequence length="262" mass="28160">MSYKTIDLDLRDGIARLALNQGEAGNPFNEAFCNEWLEVANELAGRKDLRVILLTARGKYFSVGGDVRMFVENLDELPQRIRKWTGALHMGIARLARLDAPMIASVHGIAMGGAVALISACDLVYAGRSAKFGAAYPSIGYCCDAGASRALATRMGVARARRFLLCGETLTAEQAAATGMVDFVIDDAELNDTATEAAERIAAGPTRAFGEIRRLFATALSQPFEAQLEDEAQALSRVAAGADAREGILAFVEKRKPVFRGE</sequence>
<dbReference type="Proteomes" id="UP000652074">
    <property type="component" value="Unassembled WGS sequence"/>
</dbReference>
<dbReference type="SUPFAM" id="SSF52096">
    <property type="entry name" value="ClpP/crotonase"/>
    <property type="match status" value="1"/>
</dbReference>
<dbReference type="InterPro" id="IPR014748">
    <property type="entry name" value="Enoyl-CoA_hydra_C"/>
</dbReference>
<dbReference type="Pfam" id="PF00378">
    <property type="entry name" value="ECH_1"/>
    <property type="match status" value="1"/>
</dbReference>
<comment type="caution">
    <text evidence="3">The sequence shown here is derived from an EMBL/GenBank/DDBJ whole genome shotgun (WGS) entry which is preliminary data.</text>
</comment>
<dbReference type="PROSITE" id="PS00166">
    <property type="entry name" value="ENOYL_COA_HYDRATASE"/>
    <property type="match status" value="1"/>
</dbReference>
<keyword evidence="4" id="KW-1185">Reference proteome</keyword>
<dbReference type="PANTHER" id="PTHR42964">
    <property type="entry name" value="ENOYL-COA HYDRATASE"/>
    <property type="match status" value="1"/>
</dbReference>
<accession>A0ABX1MGU4</accession>
<dbReference type="EMBL" id="WTVR01000002">
    <property type="protein sequence ID" value="NMF87172.1"/>
    <property type="molecule type" value="Genomic_DNA"/>
</dbReference>
<gene>
    <name evidence="3" type="ORF">GPA26_01620</name>
</gene>
<name>A0ABX1MGU4_9RHOO</name>
<proteinExistence type="inferred from homology"/>
<dbReference type="InterPro" id="IPR001753">
    <property type="entry name" value="Enoyl-CoA_hydra/iso"/>
</dbReference>
<dbReference type="CDD" id="cd06558">
    <property type="entry name" value="crotonase-like"/>
    <property type="match status" value="1"/>
</dbReference>
<comment type="similarity">
    <text evidence="1 2">Belongs to the enoyl-CoA hydratase/isomerase family.</text>
</comment>
<evidence type="ECO:0000256" key="1">
    <source>
        <dbReference type="ARBA" id="ARBA00005254"/>
    </source>
</evidence>
<evidence type="ECO:0000256" key="2">
    <source>
        <dbReference type="RuleBase" id="RU003707"/>
    </source>
</evidence>